<reference evidence="2" key="1">
    <citation type="submission" date="2023-08" db="EMBL/GenBank/DDBJ databases">
        <title>Reference Genome Resource for the Citrus Pathogen Phytophthora citrophthora.</title>
        <authorList>
            <person name="Moller H."/>
            <person name="Coetzee B."/>
            <person name="Rose L.J."/>
            <person name="Van Niekerk J.M."/>
        </authorList>
    </citation>
    <scope>NUCLEOTIDE SEQUENCE</scope>
    <source>
        <strain evidence="2">STE-U-9442</strain>
    </source>
</reference>
<proteinExistence type="predicted"/>
<evidence type="ECO:0000313" key="2">
    <source>
        <dbReference type="EMBL" id="KAK1930685.1"/>
    </source>
</evidence>
<feature type="compositionally biased region" description="Acidic residues" evidence="1">
    <location>
        <begin position="140"/>
        <end position="149"/>
    </location>
</feature>
<feature type="compositionally biased region" description="Low complexity" evidence="1">
    <location>
        <begin position="127"/>
        <end position="139"/>
    </location>
</feature>
<keyword evidence="3" id="KW-1185">Reference proteome</keyword>
<dbReference type="AlphaFoldDB" id="A0AAD9G2Z0"/>
<organism evidence="2 3">
    <name type="scientific">Phytophthora citrophthora</name>
    <dbReference type="NCBI Taxonomy" id="4793"/>
    <lineage>
        <taxon>Eukaryota</taxon>
        <taxon>Sar</taxon>
        <taxon>Stramenopiles</taxon>
        <taxon>Oomycota</taxon>
        <taxon>Peronosporomycetes</taxon>
        <taxon>Peronosporales</taxon>
        <taxon>Peronosporaceae</taxon>
        <taxon>Phytophthora</taxon>
    </lineage>
</organism>
<accession>A0AAD9G2Z0</accession>
<protein>
    <submittedName>
        <fullName evidence="2">Uncharacterized protein</fullName>
    </submittedName>
</protein>
<sequence>MKAPGFGVMIESTFIPVLSQALGVVEVLDALLEREGFAGLAPAPEFSRVLPFVGKLLSVFDATPDQSNLWKTTLYGLRFRKFLGGVRDEFSFISAGCSSIGGELRTALSALLFNCLRGGKRRRPGLTGLGESTLSLGSEEATEEGEDGGDSASARGILPVIALFCE</sequence>
<comment type="caution">
    <text evidence="2">The sequence shown here is derived from an EMBL/GenBank/DDBJ whole genome shotgun (WGS) entry which is preliminary data.</text>
</comment>
<dbReference type="Proteomes" id="UP001259832">
    <property type="component" value="Unassembled WGS sequence"/>
</dbReference>
<evidence type="ECO:0000256" key="1">
    <source>
        <dbReference type="SAM" id="MobiDB-lite"/>
    </source>
</evidence>
<evidence type="ECO:0000313" key="3">
    <source>
        <dbReference type="Proteomes" id="UP001259832"/>
    </source>
</evidence>
<name>A0AAD9G2Z0_9STRA</name>
<dbReference type="EMBL" id="JASMQC010000037">
    <property type="protein sequence ID" value="KAK1930685.1"/>
    <property type="molecule type" value="Genomic_DNA"/>
</dbReference>
<feature type="region of interest" description="Disordered" evidence="1">
    <location>
        <begin position="127"/>
        <end position="153"/>
    </location>
</feature>
<gene>
    <name evidence="2" type="ORF">P3T76_013642</name>
</gene>